<accession>A0A1D2MV45</accession>
<evidence type="ECO:0000313" key="4">
    <source>
        <dbReference type="Proteomes" id="UP000094527"/>
    </source>
</evidence>
<comment type="caution">
    <text evidence="3">The sequence shown here is derived from an EMBL/GenBank/DDBJ whole genome shotgun (WGS) entry which is preliminary data.</text>
</comment>
<feature type="coiled-coil region" evidence="1">
    <location>
        <begin position="372"/>
        <end position="477"/>
    </location>
</feature>
<keyword evidence="1" id="KW-0175">Coiled coil</keyword>
<feature type="region of interest" description="Disordered" evidence="2">
    <location>
        <begin position="686"/>
        <end position="750"/>
    </location>
</feature>
<sequence>MDATAINELMNKGTSSGSSNPIIVSKSDVVLGGAKASTFKRRVIKKAASKFRGMTSSRSPKEIMEGTVGRDTVPVESIASDLEKILSEYELPAEELEALINNLDDEDIDLTAVEFIENDEVDGNFVDALSQLKLNEWSNDESYNEMYHAEKFKREQCEKELNFLQQSVLAEKQQNAVLEGTLKRRNMMLVQITMAFNRVCKEWKKFDSESKATVNKLQHDQKVLAAACKHSKERISQYEKELHKTVELADSFKGKLVDVQTERDESVQTLKKVNHELEERIAKLKEDMEMLRNERDATLRALRESQIRLDEGKISFEKMEAHLKALEEKGNESCQKYEELLQAKTQQESSYMEVVARQKELETLVMNLTIELNHEKSSKDQLKKDMQEETERKTRAEAERLHEYYNKKVQEILKSATEEAARAESLLKDQIKRAAVESERKLTECKERFQREMDMLKAKYEAEIERLKRENLHKQLLISSTVKQLQMGDSPNLEINSLNMPSRTPYQKEGFDSLKGQHSKDSCGSHSKSGYSQFTKFTLDHIPQSVIVPSAHHNMENTQESTKSLYDDIPFEAGKILARFKTSTPLDSHVPRNHNDGAAGDSRSVKSSTSGHGDAPTTLIEKPEKEQHQMKYICSNDKHPETPLDPTLQKCIQELLKSYADKFQPEVRNGSSVSTDVPANNNAQEYINDFNNKNDGGSSSCNNDNDRLPCSSTSESHTNSSRCESHKTKGKVEINTSKIQPPSQGKPPWK</sequence>
<gene>
    <name evidence="3" type="ORF">Ocin01_09721</name>
</gene>
<dbReference type="AlphaFoldDB" id="A0A1D2MV45"/>
<proteinExistence type="predicted"/>
<keyword evidence="4" id="KW-1185">Reference proteome</keyword>
<protein>
    <submittedName>
        <fullName evidence="3">Centrobin</fullName>
    </submittedName>
</protein>
<feature type="region of interest" description="Disordered" evidence="2">
    <location>
        <begin position="508"/>
        <end position="527"/>
    </location>
</feature>
<dbReference type="Proteomes" id="UP000094527">
    <property type="component" value="Unassembled WGS sequence"/>
</dbReference>
<feature type="region of interest" description="Disordered" evidence="2">
    <location>
        <begin position="582"/>
        <end position="628"/>
    </location>
</feature>
<dbReference type="EMBL" id="LJIJ01000484">
    <property type="protein sequence ID" value="ODM96957.1"/>
    <property type="molecule type" value="Genomic_DNA"/>
</dbReference>
<evidence type="ECO:0000313" key="3">
    <source>
        <dbReference type="EMBL" id="ODM96957.1"/>
    </source>
</evidence>
<name>A0A1D2MV45_ORCCI</name>
<dbReference type="OrthoDB" id="8190486at2759"/>
<feature type="compositionally biased region" description="Basic and acidic residues" evidence="2">
    <location>
        <begin position="723"/>
        <end position="732"/>
    </location>
</feature>
<feature type="compositionally biased region" description="Polar residues" evidence="2">
    <location>
        <begin position="734"/>
        <end position="743"/>
    </location>
</feature>
<organism evidence="3 4">
    <name type="scientific">Orchesella cincta</name>
    <name type="common">Springtail</name>
    <name type="synonym">Podura cincta</name>
    <dbReference type="NCBI Taxonomy" id="48709"/>
    <lineage>
        <taxon>Eukaryota</taxon>
        <taxon>Metazoa</taxon>
        <taxon>Ecdysozoa</taxon>
        <taxon>Arthropoda</taxon>
        <taxon>Hexapoda</taxon>
        <taxon>Collembola</taxon>
        <taxon>Entomobryomorpha</taxon>
        <taxon>Entomobryoidea</taxon>
        <taxon>Orchesellidae</taxon>
        <taxon>Orchesellinae</taxon>
        <taxon>Orchesella</taxon>
    </lineage>
</organism>
<evidence type="ECO:0000256" key="1">
    <source>
        <dbReference type="SAM" id="Coils"/>
    </source>
</evidence>
<evidence type="ECO:0000256" key="2">
    <source>
        <dbReference type="SAM" id="MobiDB-lite"/>
    </source>
</evidence>
<feature type="compositionally biased region" description="Low complexity" evidence="2">
    <location>
        <begin position="711"/>
        <end position="721"/>
    </location>
</feature>
<feature type="compositionally biased region" description="Low complexity" evidence="2">
    <location>
        <begin position="691"/>
        <end position="703"/>
    </location>
</feature>
<feature type="coiled-coil region" evidence="1">
    <location>
        <begin position="267"/>
        <end position="343"/>
    </location>
</feature>
<reference evidence="3 4" key="1">
    <citation type="journal article" date="2016" name="Genome Biol. Evol.">
        <title>Gene Family Evolution Reflects Adaptation to Soil Environmental Stressors in the Genome of the Collembolan Orchesella cincta.</title>
        <authorList>
            <person name="Faddeeva-Vakhrusheva A."/>
            <person name="Derks M.F."/>
            <person name="Anvar S.Y."/>
            <person name="Agamennone V."/>
            <person name="Suring W."/>
            <person name="Smit S."/>
            <person name="van Straalen N.M."/>
            <person name="Roelofs D."/>
        </authorList>
    </citation>
    <scope>NUCLEOTIDE SEQUENCE [LARGE SCALE GENOMIC DNA]</scope>
    <source>
        <tissue evidence="3">Mixed pool</tissue>
    </source>
</reference>